<dbReference type="OrthoDB" id="1880037at2759"/>
<gene>
    <name evidence="2" type="ORF">FH972_001163</name>
</gene>
<proteinExistence type="predicted"/>
<feature type="compositionally biased region" description="Basic and acidic residues" evidence="1">
    <location>
        <begin position="168"/>
        <end position="180"/>
    </location>
</feature>
<dbReference type="Proteomes" id="UP000327013">
    <property type="component" value="Chromosome 1"/>
</dbReference>
<evidence type="ECO:0000256" key="1">
    <source>
        <dbReference type="SAM" id="MobiDB-lite"/>
    </source>
</evidence>
<dbReference type="AlphaFoldDB" id="A0A5N6QB29"/>
<organism evidence="2 3">
    <name type="scientific">Carpinus fangiana</name>
    <dbReference type="NCBI Taxonomy" id="176857"/>
    <lineage>
        <taxon>Eukaryota</taxon>
        <taxon>Viridiplantae</taxon>
        <taxon>Streptophyta</taxon>
        <taxon>Embryophyta</taxon>
        <taxon>Tracheophyta</taxon>
        <taxon>Spermatophyta</taxon>
        <taxon>Magnoliopsida</taxon>
        <taxon>eudicotyledons</taxon>
        <taxon>Gunneridae</taxon>
        <taxon>Pentapetalae</taxon>
        <taxon>rosids</taxon>
        <taxon>fabids</taxon>
        <taxon>Fagales</taxon>
        <taxon>Betulaceae</taxon>
        <taxon>Carpinus</taxon>
    </lineage>
</organism>
<dbReference type="EMBL" id="CM017321">
    <property type="protein sequence ID" value="KAE7996437.1"/>
    <property type="molecule type" value="Genomic_DNA"/>
</dbReference>
<reference evidence="2 3" key="1">
    <citation type="submission" date="2019-06" db="EMBL/GenBank/DDBJ databases">
        <title>A chromosomal-level reference genome of Carpinus fangiana (Coryloideae, Betulaceae).</title>
        <authorList>
            <person name="Yang X."/>
            <person name="Wang Z."/>
            <person name="Zhang L."/>
            <person name="Hao G."/>
            <person name="Liu J."/>
            <person name="Yang Y."/>
        </authorList>
    </citation>
    <scope>NUCLEOTIDE SEQUENCE [LARGE SCALE GENOMIC DNA]</scope>
    <source>
        <strain evidence="2">Cfa_2016G</strain>
        <tissue evidence="2">Leaf</tissue>
    </source>
</reference>
<feature type="region of interest" description="Disordered" evidence="1">
    <location>
        <begin position="150"/>
        <end position="194"/>
    </location>
</feature>
<name>A0A5N6QB29_9ROSI</name>
<dbReference type="InterPro" id="IPR040340">
    <property type="entry name" value="CEST/Y3IP1"/>
</dbReference>
<dbReference type="GO" id="GO:0009535">
    <property type="term" value="C:chloroplast thylakoid membrane"/>
    <property type="evidence" value="ECO:0007669"/>
    <property type="project" value="InterPro"/>
</dbReference>
<dbReference type="PANTHER" id="PTHR33672">
    <property type="entry name" value="YCF3-INTERACTING PROTEIN 1, CHLOROPLASTIC"/>
    <property type="match status" value="1"/>
</dbReference>
<accession>A0A5N6QB29</accession>
<protein>
    <submittedName>
        <fullName evidence="2">Uncharacterized protein</fullName>
    </submittedName>
</protein>
<evidence type="ECO:0000313" key="3">
    <source>
        <dbReference type="Proteomes" id="UP000327013"/>
    </source>
</evidence>
<dbReference type="GO" id="GO:0080183">
    <property type="term" value="P:response to photooxidative stress"/>
    <property type="evidence" value="ECO:0007669"/>
    <property type="project" value="InterPro"/>
</dbReference>
<dbReference type="GO" id="GO:0048564">
    <property type="term" value="P:photosystem I assembly"/>
    <property type="evidence" value="ECO:0007669"/>
    <property type="project" value="InterPro"/>
</dbReference>
<dbReference type="PANTHER" id="PTHR33672:SF24">
    <property type="entry name" value="OS01G0798600 PROTEIN"/>
    <property type="match status" value="1"/>
</dbReference>
<sequence>MALPASDAIISTTKDSSREAYDGIYDRVEVDVYMTAQSLATKEGVGEAVDEFYNKVYTDISPDFPYDFEFLPVEKPKLSVERESMQKEKQISVDPISLKGSSMKKPSFNLMLLPPHLLPPAKPKFLSFSLPNSANSSPRFSSTLLKKKLKNESKANPPKPSNLARQHSAADHEHLTRKPEVYLQRSKSCGEGRARASTDDLDLWLTAPNVSEYDNRYYYDDFSNTEGNKDNHKNTKSKDAVDHEEFKCGALCLFLPGFGKGKPVRERKEETERHEKVMSRTVSLEKFECGSWASSAVTHDNEDDSKNLYFDLPLELIRANVNDAHSPVRAAFFFDNDQKGILKNSSTKATAKKCDESPRHVRFSTSSPVSYPASPASCITPRLRKAREDFNAFLEAQGFGKGKPVRERKEETERHEKVMSRTVSLEKFECGSWASSAVTHDNEDDSKNLYFDLPLELIRANVNDAHSPVRAAFFFDNDQKGILKNSSTKATAKKCDESPRHVRFSTSSPVSYPASPASCITPRLRKAREDFNAFLEAQGA</sequence>
<keyword evidence="3" id="KW-1185">Reference proteome</keyword>
<evidence type="ECO:0000313" key="2">
    <source>
        <dbReference type="EMBL" id="KAE7996437.1"/>
    </source>
</evidence>